<dbReference type="KEGG" id="tpav:HRQ91_03770"/>
<protein>
    <recommendedName>
        <fullName evidence="4">Lipocalin-like domain-containing protein</fullName>
    </recommendedName>
</protein>
<keyword evidence="1" id="KW-1133">Transmembrane helix</keyword>
<dbReference type="Proteomes" id="UP000671908">
    <property type="component" value="Chromosome"/>
</dbReference>
<reference evidence="2 3" key="1">
    <citation type="journal article" date="2021" name="Microbiol. Resour. Announc.">
        <title>Complete Genome Sequences of Three Human Oral Treponema parvum Isolates.</title>
        <authorList>
            <person name="Zeng H."/>
            <person name="Watt R.M."/>
        </authorList>
    </citation>
    <scope>NUCLEOTIDE SEQUENCE [LARGE SCALE GENOMIC DNA]</scope>
    <source>
        <strain evidence="2 3">ATCC 700770</strain>
    </source>
</reference>
<proteinExistence type="predicted"/>
<gene>
    <name evidence="2" type="ORF">HRQ91_03770</name>
</gene>
<sequence>MINPNKIKVHTFVLKGTAVLAVAAIFAVVLLFTGCSDGGSGDGNIEGVWKLVSIKRNSDPLETYPETVSAGTTLQPYLCFSEGKVYIACEMEITGDPANSGLFKGTGEFNTWNLPYTFANGILTIEGVSVSFIISGNTATATISDGSGTEVTILTRVSSPTVEEIKAARN</sequence>
<keyword evidence="3" id="KW-1185">Reference proteome</keyword>
<keyword evidence="1" id="KW-0472">Membrane</keyword>
<organism evidence="2 3">
    <name type="scientific">Treponema parvum</name>
    <dbReference type="NCBI Taxonomy" id="138851"/>
    <lineage>
        <taxon>Bacteria</taxon>
        <taxon>Pseudomonadati</taxon>
        <taxon>Spirochaetota</taxon>
        <taxon>Spirochaetia</taxon>
        <taxon>Spirochaetales</taxon>
        <taxon>Treponemataceae</taxon>
        <taxon>Treponema</taxon>
    </lineage>
</organism>
<evidence type="ECO:0000256" key="1">
    <source>
        <dbReference type="SAM" id="Phobius"/>
    </source>
</evidence>
<evidence type="ECO:0008006" key="4">
    <source>
        <dbReference type="Google" id="ProtNLM"/>
    </source>
</evidence>
<accession>A0A975F331</accession>
<evidence type="ECO:0000313" key="3">
    <source>
        <dbReference type="Proteomes" id="UP000671908"/>
    </source>
</evidence>
<evidence type="ECO:0000313" key="2">
    <source>
        <dbReference type="EMBL" id="QTQ13646.1"/>
    </source>
</evidence>
<dbReference type="RefSeq" id="WP_210120333.1">
    <property type="nucleotide sequence ID" value="NZ_CP054142.1"/>
</dbReference>
<dbReference type="PROSITE" id="PS51257">
    <property type="entry name" value="PROKAR_LIPOPROTEIN"/>
    <property type="match status" value="1"/>
</dbReference>
<dbReference type="EMBL" id="CP054142">
    <property type="protein sequence ID" value="QTQ13646.1"/>
    <property type="molecule type" value="Genomic_DNA"/>
</dbReference>
<feature type="transmembrane region" description="Helical" evidence="1">
    <location>
        <begin position="12"/>
        <end position="32"/>
    </location>
</feature>
<keyword evidence="1" id="KW-0812">Transmembrane</keyword>
<dbReference type="AlphaFoldDB" id="A0A975F331"/>
<name>A0A975F331_9SPIR</name>